<feature type="coiled-coil region" evidence="1">
    <location>
        <begin position="272"/>
        <end position="299"/>
    </location>
</feature>
<evidence type="ECO:0000313" key="2">
    <source>
        <dbReference type="EMBL" id="EMC92010.1"/>
    </source>
</evidence>
<dbReference type="AlphaFoldDB" id="M2N0B6"/>
<sequence>MEELLCHIELIAGIASKGLAKPRLALLDLQHRMNAAYAESRQSANVGTAGTFFETWQDGDAESVPVQARIFVDFHRDVVLTVATRDEFEYVQLRGNVGLSHQGYRRCQDHVRLEDSSPTFFRLVHLVMMALWPDAGWHLSQVILFTITKVSQAEIGETIGSLMCGGYGGVGGMNFAQPAINLGGIDTMTYHDWSEANGRAVTSEWLRRVQPNLESEMQRRQSDIDEMSRQIRAFERAEKLAELGAVYSEHIELLAESDKELRAATAKLDVGLAESQRTLEAAERRAAQEKEAREVIDRVNRWAAAMDPLPPVPEDASPEVRAAMAAALDFDSDFEKLGRPDGGS</sequence>
<gene>
    <name evidence="2" type="ORF">BAUCODRAFT_39160</name>
</gene>
<evidence type="ECO:0000313" key="3">
    <source>
        <dbReference type="Proteomes" id="UP000011761"/>
    </source>
</evidence>
<dbReference type="EMBL" id="KB445563">
    <property type="protein sequence ID" value="EMC92010.1"/>
    <property type="molecule type" value="Genomic_DNA"/>
</dbReference>
<keyword evidence="1" id="KW-0175">Coiled coil</keyword>
<keyword evidence="3" id="KW-1185">Reference proteome</keyword>
<dbReference type="Proteomes" id="UP000011761">
    <property type="component" value="Unassembled WGS sequence"/>
</dbReference>
<name>M2N0B6_BAUPA</name>
<dbReference type="GeneID" id="19113733"/>
<dbReference type="HOGENOM" id="CLU_806505_0_0_1"/>
<dbReference type="eggNOG" id="ENOG502R9FN">
    <property type="taxonomic scope" value="Eukaryota"/>
</dbReference>
<reference evidence="2 3" key="1">
    <citation type="journal article" date="2012" name="PLoS Pathog.">
        <title>Diverse lifestyles and strategies of plant pathogenesis encoded in the genomes of eighteen Dothideomycetes fungi.</title>
        <authorList>
            <person name="Ohm R.A."/>
            <person name="Feau N."/>
            <person name="Henrissat B."/>
            <person name="Schoch C.L."/>
            <person name="Horwitz B.A."/>
            <person name="Barry K.W."/>
            <person name="Condon B.J."/>
            <person name="Copeland A.C."/>
            <person name="Dhillon B."/>
            <person name="Glaser F."/>
            <person name="Hesse C.N."/>
            <person name="Kosti I."/>
            <person name="LaButti K."/>
            <person name="Lindquist E.A."/>
            <person name="Lucas S."/>
            <person name="Salamov A.A."/>
            <person name="Bradshaw R.E."/>
            <person name="Ciuffetti L."/>
            <person name="Hamelin R.C."/>
            <person name="Kema G.H.J."/>
            <person name="Lawrence C."/>
            <person name="Scott J.A."/>
            <person name="Spatafora J.W."/>
            <person name="Turgeon B.G."/>
            <person name="de Wit P.J.G.M."/>
            <person name="Zhong S."/>
            <person name="Goodwin S.B."/>
            <person name="Grigoriev I.V."/>
        </authorList>
    </citation>
    <scope>NUCLEOTIDE SEQUENCE [LARGE SCALE GENOMIC DNA]</scope>
    <source>
        <strain evidence="2 3">UAMH 10762</strain>
    </source>
</reference>
<dbReference type="KEGG" id="bcom:BAUCODRAFT_39160"/>
<evidence type="ECO:0000256" key="1">
    <source>
        <dbReference type="SAM" id="Coils"/>
    </source>
</evidence>
<organism evidence="2 3">
    <name type="scientific">Baudoinia panamericana (strain UAMH 10762)</name>
    <name type="common">Angels' share fungus</name>
    <name type="synonym">Baudoinia compniacensis (strain UAMH 10762)</name>
    <dbReference type="NCBI Taxonomy" id="717646"/>
    <lineage>
        <taxon>Eukaryota</taxon>
        <taxon>Fungi</taxon>
        <taxon>Dikarya</taxon>
        <taxon>Ascomycota</taxon>
        <taxon>Pezizomycotina</taxon>
        <taxon>Dothideomycetes</taxon>
        <taxon>Dothideomycetidae</taxon>
        <taxon>Mycosphaerellales</taxon>
        <taxon>Teratosphaeriaceae</taxon>
        <taxon>Baudoinia</taxon>
    </lineage>
</organism>
<accession>M2N0B6</accession>
<dbReference type="OrthoDB" id="3945661at2759"/>
<protein>
    <submittedName>
        <fullName evidence="2">Uncharacterized protein</fullName>
    </submittedName>
</protein>
<dbReference type="RefSeq" id="XP_007680965.1">
    <property type="nucleotide sequence ID" value="XM_007682775.1"/>
</dbReference>
<proteinExistence type="predicted"/>